<dbReference type="EMBL" id="JABBKX010000003">
    <property type="protein sequence ID" value="NMJ41833.1"/>
    <property type="molecule type" value="Genomic_DNA"/>
</dbReference>
<dbReference type="RefSeq" id="WP_170054069.1">
    <property type="nucleotide sequence ID" value="NZ_JABBKX010000003.1"/>
</dbReference>
<proteinExistence type="predicted"/>
<evidence type="ECO:0000313" key="2">
    <source>
        <dbReference type="Proteomes" id="UP000548582"/>
    </source>
</evidence>
<reference evidence="1 2" key="1">
    <citation type="submission" date="2020-03" db="EMBL/GenBank/DDBJ databases">
        <authorList>
            <person name="Sun Q."/>
        </authorList>
    </citation>
    <scope>NUCLEOTIDE SEQUENCE [LARGE SCALE GENOMIC DNA]</scope>
    <source>
        <strain evidence="1 2">JC162</strain>
    </source>
</reference>
<name>A0A848EEF4_9PROT</name>
<protein>
    <submittedName>
        <fullName evidence="1">Uncharacterized protein</fullName>
    </submittedName>
</protein>
<gene>
    <name evidence="1" type="ORF">GWK16_11315</name>
</gene>
<dbReference type="Proteomes" id="UP000548582">
    <property type="component" value="Unassembled WGS sequence"/>
</dbReference>
<sequence>MGDAARVTEPLEALAARVAGLFFSFRDPEAFHVEKHSIAREMQRLAEAMRGQG</sequence>
<evidence type="ECO:0000313" key="1">
    <source>
        <dbReference type="EMBL" id="NMJ41833.1"/>
    </source>
</evidence>
<comment type="caution">
    <text evidence="1">The sequence shown here is derived from an EMBL/GenBank/DDBJ whole genome shotgun (WGS) entry which is preliminary data.</text>
</comment>
<keyword evidence="2" id="KW-1185">Reference proteome</keyword>
<dbReference type="AlphaFoldDB" id="A0A848EEF4"/>
<organism evidence="1 2">
    <name type="scientific">Neoroseomonas marina</name>
    <dbReference type="NCBI Taxonomy" id="1232220"/>
    <lineage>
        <taxon>Bacteria</taxon>
        <taxon>Pseudomonadati</taxon>
        <taxon>Pseudomonadota</taxon>
        <taxon>Alphaproteobacteria</taxon>
        <taxon>Acetobacterales</taxon>
        <taxon>Acetobacteraceae</taxon>
        <taxon>Neoroseomonas</taxon>
    </lineage>
</organism>
<accession>A0A848EEF4</accession>